<dbReference type="AlphaFoldDB" id="A0A1I7ZLG1"/>
<evidence type="ECO:0000313" key="2">
    <source>
        <dbReference type="WBParaSite" id="L893_g27737.t1"/>
    </source>
</evidence>
<protein>
    <submittedName>
        <fullName evidence="2">Uncharacterized protein</fullName>
    </submittedName>
</protein>
<organism evidence="1 2">
    <name type="scientific">Steinernema glaseri</name>
    <dbReference type="NCBI Taxonomy" id="37863"/>
    <lineage>
        <taxon>Eukaryota</taxon>
        <taxon>Metazoa</taxon>
        <taxon>Ecdysozoa</taxon>
        <taxon>Nematoda</taxon>
        <taxon>Chromadorea</taxon>
        <taxon>Rhabditida</taxon>
        <taxon>Tylenchina</taxon>
        <taxon>Panagrolaimomorpha</taxon>
        <taxon>Strongyloidoidea</taxon>
        <taxon>Steinernematidae</taxon>
        <taxon>Steinernema</taxon>
    </lineage>
</organism>
<dbReference type="WBParaSite" id="L893_g27737.t1">
    <property type="protein sequence ID" value="L893_g27737.t1"/>
    <property type="gene ID" value="L893_g27737"/>
</dbReference>
<keyword evidence="1" id="KW-1185">Reference proteome</keyword>
<name>A0A1I7ZLG1_9BILA</name>
<sequence length="97" mass="11597">MEFHDYYLEKLILCIQFCLKKTRLQDILLFVDPINSISEFAVLELVFRARRRKQKKEFTLDSPTLKTDQGLFFDDESLDIFRNCVETWERLASKAKS</sequence>
<dbReference type="Proteomes" id="UP000095287">
    <property type="component" value="Unplaced"/>
</dbReference>
<proteinExistence type="predicted"/>
<reference evidence="2" key="1">
    <citation type="submission" date="2016-11" db="UniProtKB">
        <authorList>
            <consortium name="WormBaseParasite"/>
        </authorList>
    </citation>
    <scope>IDENTIFICATION</scope>
</reference>
<evidence type="ECO:0000313" key="1">
    <source>
        <dbReference type="Proteomes" id="UP000095287"/>
    </source>
</evidence>
<accession>A0A1I7ZLG1</accession>